<gene>
    <name evidence="1" type="ORF">BG015_009231</name>
</gene>
<proteinExistence type="predicted"/>
<reference evidence="1" key="1">
    <citation type="journal article" date="2020" name="Fungal Divers.">
        <title>Resolving the Mortierellaceae phylogeny through synthesis of multi-gene phylogenetics and phylogenomics.</title>
        <authorList>
            <person name="Vandepol N."/>
            <person name="Liber J."/>
            <person name="Desiro A."/>
            <person name="Na H."/>
            <person name="Kennedy M."/>
            <person name="Barry K."/>
            <person name="Grigoriev I.V."/>
            <person name="Miller A.N."/>
            <person name="O'Donnell K."/>
            <person name="Stajich J.E."/>
            <person name="Bonito G."/>
        </authorList>
    </citation>
    <scope>NUCLEOTIDE SEQUENCE</scope>
    <source>
        <strain evidence="1">NRRL 6426</strain>
    </source>
</reference>
<dbReference type="Proteomes" id="UP000748756">
    <property type="component" value="Unassembled WGS sequence"/>
</dbReference>
<protein>
    <submittedName>
        <fullName evidence="1">Uncharacterized protein</fullName>
    </submittedName>
</protein>
<organism evidence="1 2">
    <name type="scientific">Linnemannia schmuckeri</name>
    <dbReference type="NCBI Taxonomy" id="64567"/>
    <lineage>
        <taxon>Eukaryota</taxon>
        <taxon>Fungi</taxon>
        <taxon>Fungi incertae sedis</taxon>
        <taxon>Mucoromycota</taxon>
        <taxon>Mortierellomycotina</taxon>
        <taxon>Mortierellomycetes</taxon>
        <taxon>Mortierellales</taxon>
        <taxon>Mortierellaceae</taxon>
        <taxon>Linnemannia</taxon>
    </lineage>
</organism>
<name>A0A9P5V9X1_9FUNG</name>
<dbReference type="OrthoDB" id="2420447at2759"/>
<comment type="caution">
    <text evidence="1">The sequence shown here is derived from an EMBL/GenBank/DDBJ whole genome shotgun (WGS) entry which is preliminary data.</text>
</comment>
<keyword evidence="2" id="KW-1185">Reference proteome</keyword>
<evidence type="ECO:0000313" key="1">
    <source>
        <dbReference type="EMBL" id="KAF9148998.1"/>
    </source>
</evidence>
<dbReference type="AlphaFoldDB" id="A0A9P5V9X1"/>
<evidence type="ECO:0000313" key="2">
    <source>
        <dbReference type="Proteomes" id="UP000748756"/>
    </source>
</evidence>
<dbReference type="EMBL" id="JAAAUQ010000587">
    <property type="protein sequence ID" value="KAF9148998.1"/>
    <property type="molecule type" value="Genomic_DNA"/>
</dbReference>
<accession>A0A9P5V9X1</accession>
<sequence>MGSGSSLTNANIRRDFVASGTPSNLRGILRIYLEFSDVQYGMSATHVLTNPVTGDQDVMVYINFSNMDDFFFEGISGHKDDMARLKNVIKLVCQE</sequence>